<feature type="transmembrane region" description="Helical" evidence="1">
    <location>
        <begin position="307"/>
        <end position="325"/>
    </location>
</feature>
<sequence length="332" mass="38473">MTFLNHEHKIKAILRNLLFLTVIICISFISSNRGDFGTDTKNYIDFYKSVDSTVHNLLFEPGFIWFSKLLSFLGFNVKQYLFICSFISLFSAYVAFNKIGVGCGIAFMLFSLTYILSLQFGQIRQGLSIGFFLLSLANVNLGLKRSAILFSLLAVLFHYSSIIAVFSLLFFNKLKIRKMVIFCILSFAFVFFDVTFLMQMLLSKIQGLNFIFIKLSNYSAEGRFEKIGFSSIHIIYLLNTVLFYYYFKVISKSEGFNYNSICSLYFLGVGLNFIFNSFPYLIRATYFLLVIEYIIVAYIVSNSKYKFNSFLFLLIYTLLALLRFYQTYISLL</sequence>
<keyword evidence="1" id="KW-0812">Transmembrane</keyword>
<keyword evidence="1" id="KW-1133">Transmembrane helix</keyword>
<feature type="transmembrane region" description="Helical" evidence="1">
    <location>
        <begin position="179"/>
        <end position="202"/>
    </location>
</feature>
<feature type="transmembrane region" description="Helical" evidence="1">
    <location>
        <begin position="12"/>
        <end position="30"/>
    </location>
</feature>
<dbReference type="InterPro" id="IPR049458">
    <property type="entry name" value="EpsG-like"/>
</dbReference>
<reference evidence="2" key="1">
    <citation type="submission" date="2020-08" db="EMBL/GenBank/DDBJ databases">
        <title>Genetic structure, function and evolution of capsule biosynthesis loci in Vibrio parahaemolyticus.</title>
        <authorList>
            <person name="Li L."/>
            <person name="Bian S."/>
        </authorList>
    </citation>
    <scope>NUCLEOTIDE SEQUENCE</scope>
    <source>
        <strain evidence="2">VP358</strain>
    </source>
</reference>
<proteinExistence type="predicted"/>
<feature type="transmembrane region" description="Helical" evidence="1">
    <location>
        <begin position="147"/>
        <end position="172"/>
    </location>
</feature>
<evidence type="ECO:0000313" key="2">
    <source>
        <dbReference type="EMBL" id="QOS24665.1"/>
    </source>
</evidence>
<evidence type="ECO:0000256" key="1">
    <source>
        <dbReference type="SAM" id="Phobius"/>
    </source>
</evidence>
<dbReference type="AlphaFoldDB" id="A0A7M1WCC4"/>
<dbReference type="EMBL" id="MT898274">
    <property type="protein sequence ID" value="QOS24665.1"/>
    <property type="molecule type" value="Genomic_DNA"/>
</dbReference>
<gene>
    <name evidence="2" type="ORF">VP358_00023</name>
</gene>
<name>A0A7M1WCC4_VIBPH</name>
<protein>
    <recommendedName>
        <fullName evidence="3">Polysaccharide polymerase</fullName>
    </recommendedName>
</protein>
<keyword evidence="1" id="KW-0472">Membrane</keyword>
<feature type="transmembrane region" description="Helical" evidence="1">
    <location>
        <begin position="281"/>
        <end position="300"/>
    </location>
</feature>
<feature type="transmembrane region" description="Helical" evidence="1">
    <location>
        <begin position="227"/>
        <end position="247"/>
    </location>
</feature>
<accession>A0A7M1WCC4</accession>
<feature type="transmembrane region" description="Helical" evidence="1">
    <location>
        <begin position="256"/>
        <end position="275"/>
    </location>
</feature>
<organism evidence="2">
    <name type="scientific">Vibrio parahaemolyticus</name>
    <dbReference type="NCBI Taxonomy" id="670"/>
    <lineage>
        <taxon>Bacteria</taxon>
        <taxon>Pseudomonadati</taxon>
        <taxon>Pseudomonadota</taxon>
        <taxon>Gammaproteobacteria</taxon>
        <taxon>Vibrionales</taxon>
        <taxon>Vibrionaceae</taxon>
        <taxon>Vibrio</taxon>
    </lineage>
</organism>
<feature type="transmembrane region" description="Helical" evidence="1">
    <location>
        <begin position="80"/>
        <end position="110"/>
    </location>
</feature>
<evidence type="ECO:0008006" key="3">
    <source>
        <dbReference type="Google" id="ProtNLM"/>
    </source>
</evidence>
<dbReference type="Pfam" id="PF14897">
    <property type="entry name" value="EpsG"/>
    <property type="match status" value="1"/>
</dbReference>